<accession>A0A0C3DHV3</accession>
<proteinExistence type="predicted"/>
<name>A0A0C3DHV3_9AGAM</name>
<evidence type="ECO:0000313" key="1">
    <source>
        <dbReference type="EMBL" id="KIM55616.1"/>
    </source>
</evidence>
<dbReference type="OrthoDB" id="2671396at2759"/>
<evidence type="ECO:0000313" key="2">
    <source>
        <dbReference type="Proteomes" id="UP000053989"/>
    </source>
</evidence>
<dbReference type="Proteomes" id="UP000053989">
    <property type="component" value="Unassembled WGS sequence"/>
</dbReference>
<protein>
    <submittedName>
        <fullName evidence="1">Uncharacterized protein</fullName>
    </submittedName>
</protein>
<dbReference type="AlphaFoldDB" id="A0A0C3DHV3"/>
<organism evidence="1 2">
    <name type="scientific">Scleroderma citrinum Foug A</name>
    <dbReference type="NCBI Taxonomy" id="1036808"/>
    <lineage>
        <taxon>Eukaryota</taxon>
        <taxon>Fungi</taxon>
        <taxon>Dikarya</taxon>
        <taxon>Basidiomycota</taxon>
        <taxon>Agaricomycotina</taxon>
        <taxon>Agaricomycetes</taxon>
        <taxon>Agaricomycetidae</taxon>
        <taxon>Boletales</taxon>
        <taxon>Sclerodermatineae</taxon>
        <taxon>Sclerodermataceae</taxon>
        <taxon>Scleroderma</taxon>
    </lineage>
</organism>
<reference evidence="2" key="2">
    <citation type="submission" date="2015-01" db="EMBL/GenBank/DDBJ databases">
        <title>Evolutionary Origins and Diversification of the Mycorrhizal Mutualists.</title>
        <authorList>
            <consortium name="DOE Joint Genome Institute"/>
            <consortium name="Mycorrhizal Genomics Consortium"/>
            <person name="Kohler A."/>
            <person name="Kuo A."/>
            <person name="Nagy L.G."/>
            <person name="Floudas D."/>
            <person name="Copeland A."/>
            <person name="Barry K.W."/>
            <person name="Cichocki N."/>
            <person name="Veneault-Fourrey C."/>
            <person name="LaButti K."/>
            <person name="Lindquist E.A."/>
            <person name="Lipzen A."/>
            <person name="Lundell T."/>
            <person name="Morin E."/>
            <person name="Murat C."/>
            <person name="Riley R."/>
            <person name="Ohm R."/>
            <person name="Sun H."/>
            <person name="Tunlid A."/>
            <person name="Henrissat B."/>
            <person name="Grigoriev I.V."/>
            <person name="Hibbett D.S."/>
            <person name="Martin F."/>
        </authorList>
    </citation>
    <scope>NUCLEOTIDE SEQUENCE [LARGE SCALE GENOMIC DNA]</scope>
    <source>
        <strain evidence="2">Foug A</strain>
    </source>
</reference>
<dbReference type="EMBL" id="KN822131">
    <property type="protein sequence ID" value="KIM55616.1"/>
    <property type="molecule type" value="Genomic_DNA"/>
</dbReference>
<sequence>MAHLDEDSPPPPPAPAPALLKVLVKTKKRTLDDLCALDMGIIDLTTFETGDEDASKARPSEVLQKRQKMNIQADPLLLHSSIPAHRIAEVTQQPDKYSHDPEPHQDMIQIGDHTSVFDGPQQGLMGKIIWIESLMLWIEPSTLPCNFPQQDEVTNIKPEGPGSWCIHIHKDEVVIEPPPMLKFSSETTDDPWTISASDLSPASPPTVPPMVDKGCIPWLFNNSFCHFAHYHICFNVGIGYNRGSLHKWVVCTTCPD</sequence>
<dbReference type="InParanoid" id="A0A0C3DHV3"/>
<reference evidence="1 2" key="1">
    <citation type="submission" date="2014-04" db="EMBL/GenBank/DDBJ databases">
        <authorList>
            <consortium name="DOE Joint Genome Institute"/>
            <person name="Kuo A."/>
            <person name="Kohler A."/>
            <person name="Nagy L.G."/>
            <person name="Floudas D."/>
            <person name="Copeland A."/>
            <person name="Barry K.W."/>
            <person name="Cichocki N."/>
            <person name="Veneault-Fourrey C."/>
            <person name="LaButti K."/>
            <person name="Lindquist E.A."/>
            <person name="Lipzen A."/>
            <person name="Lundell T."/>
            <person name="Morin E."/>
            <person name="Murat C."/>
            <person name="Sun H."/>
            <person name="Tunlid A."/>
            <person name="Henrissat B."/>
            <person name="Grigoriev I.V."/>
            <person name="Hibbett D.S."/>
            <person name="Martin F."/>
            <person name="Nordberg H.P."/>
            <person name="Cantor M.N."/>
            <person name="Hua S.X."/>
        </authorList>
    </citation>
    <scope>NUCLEOTIDE SEQUENCE [LARGE SCALE GENOMIC DNA]</scope>
    <source>
        <strain evidence="1 2">Foug A</strain>
    </source>
</reference>
<keyword evidence="2" id="KW-1185">Reference proteome</keyword>
<dbReference type="HOGENOM" id="CLU_1086492_0_0_1"/>
<gene>
    <name evidence="1" type="ORF">SCLCIDRAFT_30243</name>
</gene>